<proteinExistence type="predicted"/>
<comment type="caution">
    <text evidence="3">The sequence shown here is derived from an EMBL/GenBank/DDBJ whole genome shotgun (WGS) entry which is preliminary data.</text>
</comment>
<accession>A0ABW7E9R5</accession>
<feature type="transmembrane region" description="Helical" evidence="2">
    <location>
        <begin position="31"/>
        <end position="50"/>
    </location>
</feature>
<reference evidence="3 4" key="1">
    <citation type="submission" date="2024-10" db="EMBL/GenBank/DDBJ databases">
        <title>Draft genome assembly of a novel steroid transforming actinomycete isolated from African clawed frog Xenopus laevis.</title>
        <authorList>
            <person name="Bragin E."/>
            <person name="Kollerov V."/>
            <person name="Donova M.V."/>
        </authorList>
    </citation>
    <scope>NUCLEOTIDE SEQUENCE [LARGE SCALE GENOMIC DNA]</scope>
    <source>
        <strain evidence="3 4">MTOC-St3</strain>
    </source>
</reference>
<evidence type="ECO:0000313" key="4">
    <source>
        <dbReference type="Proteomes" id="UP001605990"/>
    </source>
</evidence>
<protein>
    <submittedName>
        <fullName evidence="3">Uncharacterized protein</fullName>
    </submittedName>
</protein>
<evidence type="ECO:0000256" key="1">
    <source>
        <dbReference type="SAM" id="MobiDB-lite"/>
    </source>
</evidence>
<keyword evidence="2" id="KW-0472">Membrane</keyword>
<feature type="compositionally biased region" description="Low complexity" evidence="1">
    <location>
        <begin position="70"/>
        <end position="81"/>
    </location>
</feature>
<feature type="region of interest" description="Disordered" evidence="1">
    <location>
        <begin position="57"/>
        <end position="91"/>
    </location>
</feature>
<keyword evidence="2" id="KW-1133">Transmembrane helix</keyword>
<dbReference type="RefSeq" id="WP_282392920.1">
    <property type="nucleotide sequence ID" value="NZ_JBIENY010000417.1"/>
</dbReference>
<evidence type="ECO:0000313" key="3">
    <source>
        <dbReference type="EMBL" id="MFG6299413.1"/>
    </source>
</evidence>
<gene>
    <name evidence="3" type="ORF">ACGU38_29145</name>
</gene>
<dbReference type="EMBL" id="JBIENY010000417">
    <property type="protein sequence ID" value="MFG6299413.1"/>
    <property type="molecule type" value="Genomic_DNA"/>
</dbReference>
<evidence type="ECO:0000256" key="2">
    <source>
        <dbReference type="SAM" id="Phobius"/>
    </source>
</evidence>
<dbReference type="Proteomes" id="UP001605990">
    <property type="component" value="Unassembled WGS sequence"/>
</dbReference>
<keyword evidence="4" id="KW-1185">Reference proteome</keyword>
<name>A0ABW7E9R5_STRRO</name>
<organism evidence="3 4">
    <name type="scientific">Streptomyces rochei</name>
    <name type="common">Streptomyces parvullus</name>
    <dbReference type="NCBI Taxonomy" id="1928"/>
    <lineage>
        <taxon>Bacteria</taxon>
        <taxon>Bacillati</taxon>
        <taxon>Actinomycetota</taxon>
        <taxon>Actinomycetes</taxon>
        <taxon>Kitasatosporales</taxon>
        <taxon>Streptomycetaceae</taxon>
        <taxon>Streptomyces</taxon>
        <taxon>Streptomyces rochei group</taxon>
    </lineage>
</organism>
<keyword evidence="2" id="KW-0812">Transmembrane</keyword>
<sequence>MDANLTILLIFVVVLTAACYAVRRLSSTPAKVAAVIVALAALVGALKPVVSLISDPQQAPGETLAPAAPPVAASPSVVHSSGPDASASSLR</sequence>